<dbReference type="EC" id="6.3.4.15" evidence="4"/>
<evidence type="ECO:0000313" key="4">
    <source>
        <dbReference type="EMBL" id="CCC53603.1"/>
    </source>
</evidence>
<evidence type="ECO:0000256" key="2">
    <source>
        <dbReference type="ARBA" id="ARBA00022598"/>
    </source>
</evidence>
<dbReference type="PANTHER" id="PTHR12835">
    <property type="entry name" value="BIOTIN PROTEIN LIGASE"/>
    <property type="match status" value="1"/>
</dbReference>
<dbReference type="InterPro" id="IPR004143">
    <property type="entry name" value="BPL_LPL_catalytic"/>
</dbReference>
<evidence type="ECO:0000256" key="1">
    <source>
        <dbReference type="ARBA" id="ARBA00009934"/>
    </source>
</evidence>
<evidence type="ECO:0000259" key="3">
    <source>
        <dbReference type="PROSITE" id="PS51733"/>
    </source>
</evidence>
<comment type="similarity">
    <text evidence="1">Belongs to the biotin--protein ligase family.</text>
</comment>
<dbReference type="InterPro" id="IPR045864">
    <property type="entry name" value="aa-tRNA-synth_II/BPL/LPL"/>
</dbReference>
<dbReference type="NCBIfam" id="TIGR00121">
    <property type="entry name" value="birA_ligase"/>
    <property type="match status" value="1"/>
</dbReference>
<accession>G0UCP3</accession>
<dbReference type="SUPFAM" id="SSF55681">
    <property type="entry name" value="Class II aaRS and biotin synthetases"/>
    <property type="match status" value="1"/>
</dbReference>
<dbReference type="InterPro" id="IPR004408">
    <property type="entry name" value="Biotin_CoA_COase_ligase"/>
</dbReference>
<dbReference type="PROSITE" id="PS51733">
    <property type="entry name" value="BPL_LPL_CATALYTIC"/>
    <property type="match status" value="1"/>
</dbReference>
<reference evidence="4" key="1">
    <citation type="journal article" date="2012" name="Proc. Natl. Acad. Sci. U.S.A.">
        <title>Antigenic diversity is generated by distinct evolutionary mechanisms in African trypanosome species.</title>
        <authorList>
            <person name="Jackson A.P."/>
            <person name="Berry A."/>
            <person name="Aslett M."/>
            <person name="Allison H.C."/>
            <person name="Burton P."/>
            <person name="Vavrova-Anderson J."/>
            <person name="Brown R."/>
            <person name="Browne H."/>
            <person name="Corton N."/>
            <person name="Hauser H."/>
            <person name="Gamble J."/>
            <person name="Gilderthorp R."/>
            <person name="Marcello L."/>
            <person name="McQuillan J."/>
            <person name="Otto T.D."/>
            <person name="Quail M.A."/>
            <person name="Sanders M.J."/>
            <person name="van Tonder A."/>
            <person name="Ginger M.L."/>
            <person name="Field M.C."/>
            <person name="Barry J.D."/>
            <person name="Hertz-Fowler C."/>
            <person name="Berriman M."/>
        </authorList>
    </citation>
    <scope>NUCLEOTIDE SEQUENCE</scope>
    <source>
        <strain evidence="4">Y486</strain>
    </source>
</reference>
<keyword evidence="2 4" id="KW-0436">Ligase</keyword>
<dbReference type="Pfam" id="PF03099">
    <property type="entry name" value="BPL_LplA_LipB"/>
    <property type="match status" value="1"/>
</dbReference>
<dbReference type="AlphaFoldDB" id="G0UCP3"/>
<proteinExistence type="inferred from homology"/>
<sequence>MSVDTIPPKIHCFEEVSSTMEVAREMLTRPTCDVPFAVLAETQSLGRGTTGRKWSSPKGNVYLTICVATGEVREDVIPILPLVCGLACRAAVMELIKGATLHLKWPNDIIYAGKKVGGSLVESTAEHLIIGIGLNVGVAPPVTDAGRESEAINHIATALGVPAVTPQAVAEVVWKHFFKLLCAKDLTASEIIQRFEEVMDTSLTLYRRTAAGRDSVPLYAVRLNEWGHLVVRLPDGSEDTLVAEYLF</sequence>
<dbReference type="GO" id="GO:0005737">
    <property type="term" value="C:cytoplasm"/>
    <property type="evidence" value="ECO:0007669"/>
    <property type="project" value="TreeGrafter"/>
</dbReference>
<dbReference type="VEuPathDB" id="TriTrypDB:TvY486_1110870"/>
<organism evidence="4">
    <name type="scientific">Trypanosoma vivax (strain Y486)</name>
    <dbReference type="NCBI Taxonomy" id="1055687"/>
    <lineage>
        <taxon>Eukaryota</taxon>
        <taxon>Discoba</taxon>
        <taxon>Euglenozoa</taxon>
        <taxon>Kinetoplastea</taxon>
        <taxon>Metakinetoplastina</taxon>
        <taxon>Trypanosomatida</taxon>
        <taxon>Trypanosomatidae</taxon>
        <taxon>Trypanosoma</taxon>
        <taxon>Duttonella</taxon>
    </lineage>
</organism>
<feature type="domain" description="BPL/LPL catalytic" evidence="3">
    <location>
        <begin position="4"/>
        <end position="185"/>
    </location>
</feature>
<gene>
    <name evidence="4" type="ORF">TVY486_1110870</name>
</gene>
<dbReference type="GO" id="GO:0004077">
    <property type="term" value="F:biotin--[biotin carboxyl-carrier protein] ligase activity"/>
    <property type="evidence" value="ECO:0007669"/>
    <property type="project" value="UniProtKB-EC"/>
</dbReference>
<dbReference type="Gene3D" id="3.30.930.10">
    <property type="entry name" value="Bira Bifunctional Protein, Domain 2"/>
    <property type="match status" value="1"/>
</dbReference>
<dbReference type="EMBL" id="HE573027">
    <property type="protein sequence ID" value="CCC53603.1"/>
    <property type="molecule type" value="Genomic_DNA"/>
</dbReference>
<protein>
    <submittedName>
        <fullName evidence="4">Putative biotin/lipoate protein ligase-like protein</fullName>
        <ecNumber evidence="4">6.3.4.15</ecNumber>
    </submittedName>
</protein>
<dbReference type="OMA" id="CGLACRR"/>
<dbReference type="CDD" id="cd16442">
    <property type="entry name" value="BPL"/>
    <property type="match status" value="1"/>
</dbReference>
<name>G0UCP3_TRYVY</name>
<dbReference type="PANTHER" id="PTHR12835:SF5">
    <property type="entry name" value="BIOTIN--PROTEIN LIGASE"/>
    <property type="match status" value="1"/>
</dbReference>